<organism evidence="7 8">
    <name type="scientific">Salirhabdus euzebyi</name>
    <dbReference type="NCBI Taxonomy" id="394506"/>
    <lineage>
        <taxon>Bacteria</taxon>
        <taxon>Bacillati</taxon>
        <taxon>Bacillota</taxon>
        <taxon>Bacilli</taxon>
        <taxon>Bacillales</taxon>
        <taxon>Bacillaceae</taxon>
        <taxon>Salirhabdus</taxon>
    </lineage>
</organism>
<comment type="similarity">
    <text evidence="2">Belongs to the metallo-beta-lactamase superfamily.</text>
</comment>
<evidence type="ECO:0000313" key="8">
    <source>
        <dbReference type="Proteomes" id="UP000581688"/>
    </source>
</evidence>
<dbReference type="Proteomes" id="UP000581688">
    <property type="component" value="Unassembled WGS sequence"/>
</dbReference>
<evidence type="ECO:0000259" key="6">
    <source>
        <dbReference type="SMART" id="SM00849"/>
    </source>
</evidence>
<evidence type="ECO:0000256" key="4">
    <source>
        <dbReference type="ARBA" id="ARBA00022801"/>
    </source>
</evidence>
<keyword evidence="4 7" id="KW-0378">Hydrolase</keyword>
<keyword evidence="8" id="KW-1185">Reference proteome</keyword>
<evidence type="ECO:0000313" key="7">
    <source>
        <dbReference type="EMBL" id="MBB6453706.1"/>
    </source>
</evidence>
<accession>A0A841Q5M2</accession>
<dbReference type="SUPFAM" id="SSF56281">
    <property type="entry name" value="Metallo-hydrolase/oxidoreductase"/>
    <property type="match status" value="1"/>
</dbReference>
<sequence length="254" mass="28919">MAVKGMYFLECGTLTVDKSLITYKQGLGEPIDIPVVSVLIETDDGYILFDTGLDPDGLETPEKTWGMKSKVVKSFGKENDIRSQLEKVGVKTDDILYVVNSHFHWDHTGGNRLFEKSTILVQKSEYRFAYYPDSFVSNIYIKHQFDHELNYQLIEGDYEVVDGVYITTSFGHTPGHQSLIVHLPNECAVLVGDAVYSKENIEKNIPPGNTWSLPNAVESLNKLLHIAKRNKGKLYITHDPNFWIDYKSVPYCYK</sequence>
<dbReference type="CDD" id="cd07729">
    <property type="entry name" value="AHL_lactonase_MBL-fold"/>
    <property type="match status" value="1"/>
</dbReference>
<evidence type="ECO:0000256" key="1">
    <source>
        <dbReference type="ARBA" id="ARBA00001947"/>
    </source>
</evidence>
<dbReference type="SMART" id="SM00849">
    <property type="entry name" value="Lactamase_B"/>
    <property type="match status" value="1"/>
</dbReference>
<comment type="cofactor">
    <cofactor evidence="1">
        <name>Zn(2+)</name>
        <dbReference type="ChEBI" id="CHEBI:29105"/>
    </cofactor>
</comment>
<comment type="caution">
    <text evidence="7">The sequence shown here is derived from an EMBL/GenBank/DDBJ whole genome shotgun (WGS) entry which is preliminary data.</text>
</comment>
<evidence type="ECO:0000256" key="5">
    <source>
        <dbReference type="ARBA" id="ARBA00022833"/>
    </source>
</evidence>
<dbReference type="InterPro" id="IPR036866">
    <property type="entry name" value="RibonucZ/Hydroxyglut_hydro"/>
</dbReference>
<dbReference type="InterPro" id="IPR051013">
    <property type="entry name" value="MBL_superfamily_lactonases"/>
</dbReference>
<dbReference type="PANTHER" id="PTHR42978:SF2">
    <property type="entry name" value="102 KBASES UNSTABLE REGION: FROM 1 TO 119443"/>
    <property type="match status" value="1"/>
</dbReference>
<dbReference type="Gene3D" id="3.60.15.10">
    <property type="entry name" value="Ribonuclease Z/Hydroxyacylglutathione hydrolase-like"/>
    <property type="match status" value="1"/>
</dbReference>
<evidence type="ECO:0000256" key="3">
    <source>
        <dbReference type="ARBA" id="ARBA00022723"/>
    </source>
</evidence>
<gene>
    <name evidence="7" type="ORF">HNQ94_002155</name>
</gene>
<reference evidence="7 8" key="1">
    <citation type="submission" date="2020-08" db="EMBL/GenBank/DDBJ databases">
        <title>Genomic Encyclopedia of Type Strains, Phase IV (KMG-IV): sequencing the most valuable type-strain genomes for metagenomic binning, comparative biology and taxonomic classification.</title>
        <authorList>
            <person name="Goeker M."/>
        </authorList>
    </citation>
    <scope>NUCLEOTIDE SEQUENCE [LARGE SCALE GENOMIC DNA]</scope>
    <source>
        <strain evidence="7 8">DSM 19612</strain>
    </source>
</reference>
<dbReference type="Pfam" id="PF00753">
    <property type="entry name" value="Lactamase_B"/>
    <property type="match status" value="1"/>
</dbReference>
<protein>
    <submittedName>
        <fullName evidence="7">N-acyl homoserine lactone hydrolase</fullName>
        <ecNumber evidence="7">3.1.1.81</ecNumber>
    </submittedName>
</protein>
<keyword evidence="5" id="KW-0862">Zinc</keyword>
<proteinExistence type="inferred from homology"/>
<name>A0A841Q5M2_9BACI</name>
<dbReference type="PANTHER" id="PTHR42978">
    <property type="entry name" value="QUORUM-QUENCHING LACTONASE YTNP-RELATED-RELATED"/>
    <property type="match status" value="1"/>
</dbReference>
<feature type="domain" description="Metallo-beta-lactamase" evidence="6">
    <location>
        <begin position="34"/>
        <end position="238"/>
    </location>
</feature>
<dbReference type="EC" id="3.1.1.81" evidence="7"/>
<dbReference type="EMBL" id="JACHGH010000005">
    <property type="protein sequence ID" value="MBB6453706.1"/>
    <property type="molecule type" value="Genomic_DNA"/>
</dbReference>
<dbReference type="InterPro" id="IPR001279">
    <property type="entry name" value="Metallo-B-lactamas"/>
</dbReference>
<dbReference type="GO" id="GO:0102007">
    <property type="term" value="F:acyl-L-homoserine-lactone lactonohydrolase activity"/>
    <property type="evidence" value="ECO:0007669"/>
    <property type="project" value="UniProtKB-EC"/>
</dbReference>
<keyword evidence="3" id="KW-0479">Metal-binding</keyword>
<dbReference type="GO" id="GO:0046872">
    <property type="term" value="F:metal ion binding"/>
    <property type="evidence" value="ECO:0007669"/>
    <property type="project" value="UniProtKB-KW"/>
</dbReference>
<dbReference type="RefSeq" id="WP_174495948.1">
    <property type="nucleotide sequence ID" value="NZ_CADDWK010000005.1"/>
</dbReference>
<dbReference type="AlphaFoldDB" id="A0A841Q5M2"/>
<evidence type="ECO:0000256" key="2">
    <source>
        <dbReference type="ARBA" id="ARBA00007749"/>
    </source>
</evidence>